<evidence type="ECO:0000256" key="1">
    <source>
        <dbReference type="ARBA" id="ARBA00006354"/>
    </source>
</evidence>
<dbReference type="Pfam" id="PF13541">
    <property type="entry name" value="ChlI"/>
    <property type="match status" value="1"/>
</dbReference>
<dbReference type="Pfam" id="PF13335">
    <property type="entry name" value="Mg_chelatase_C"/>
    <property type="match status" value="1"/>
</dbReference>
<dbReference type="AlphaFoldDB" id="A0A3A4ZG06"/>
<dbReference type="InterPro" id="IPR025158">
    <property type="entry name" value="Mg_chelat-rel_C"/>
</dbReference>
<evidence type="ECO:0000313" key="3">
    <source>
        <dbReference type="EMBL" id="RJR27972.1"/>
    </source>
</evidence>
<dbReference type="Proteomes" id="UP000265540">
    <property type="component" value="Unassembled WGS sequence"/>
</dbReference>
<dbReference type="Gene3D" id="3.30.230.10">
    <property type="match status" value="1"/>
</dbReference>
<name>A0A3A4ZG06_UNCKA</name>
<dbReference type="SUPFAM" id="SSF52540">
    <property type="entry name" value="P-loop containing nucleoside triphosphate hydrolases"/>
    <property type="match status" value="1"/>
</dbReference>
<dbReference type="InterPro" id="IPR000523">
    <property type="entry name" value="Mg_chelatse_chII-like_cat_dom"/>
</dbReference>
<reference evidence="3 4" key="1">
    <citation type="journal article" date="2017" name="ISME J.">
        <title>Energy and carbon metabolisms in a deep terrestrial subsurface fluid microbial community.</title>
        <authorList>
            <person name="Momper L."/>
            <person name="Jungbluth S.P."/>
            <person name="Lee M.D."/>
            <person name="Amend J.P."/>
        </authorList>
    </citation>
    <scope>NUCLEOTIDE SEQUENCE [LARGE SCALE GENOMIC DNA]</scope>
    <source>
        <strain evidence="3">SURF_46</strain>
    </source>
</reference>
<dbReference type="InterPro" id="IPR003593">
    <property type="entry name" value="AAA+_ATPase"/>
</dbReference>
<dbReference type="SMART" id="SM00382">
    <property type="entry name" value="AAA"/>
    <property type="match status" value="1"/>
</dbReference>
<comment type="caution">
    <text evidence="3">The sequence shown here is derived from an EMBL/GenBank/DDBJ whole genome shotgun (WGS) entry which is preliminary data.</text>
</comment>
<accession>A0A3A4ZG06</accession>
<dbReference type="Pfam" id="PF01078">
    <property type="entry name" value="Mg_chelatase"/>
    <property type="match status" value="1"/>
</dbReference>
<dbReference type="InterPro" id="IPR027417">
    <property type="entry name" value="P-loop_NTPase"/>
</dbReference>
<dbReference type="Gene3D" id="3.40.50.300">
    <property type="entry name" value="P-loop containing nucleotide triphosphate hydrolases"/>
    <property type="match status" value="1"/>
</dbReference>
<gene>
    <name evidence="3" type="ORF">C4561_00495</name>
</gene>
<proteinExistence type="inferred from homology"/>
<dbReference type="InterPro" id="IPR020568">
    <property type="entry name" value="Ribosomal_Su5_D2-typ_SF"/>
</dbReference>
<dbReference type="SUPFAM" id="SSF54211">
    <property type="entry name" value="Ribosomal protein S5 domain 2-like"/>
    <property type="match status" value="1"/>
</dbReference>
<dbReference type="NCBIfam" id="TIGR00368">
    <property type="entry name" value="YifB family Mg chelatase-like AAA ATPase"/>
    <property type="match status" value="1"/>
</dbReference>
<dbReference type="InterPro" id="IPR004482">
    <property type="entry name" value="Mg_chelat-rel"/>
</dbReference>
<comment type="similarity">
    <text evidence="1">Belongs to the Mg-chelatase subunits D/I family. ComM subfamily.</text>
</comment>
<keyword evidence="3" id="KW-0067">ATP-binding</keyword>
<evidence type="ECO:0000259" key="2">
    <source>
        <dbReference type="SMART" id="SM00382"/>
    </source>
</evidence>
<protein>
    <submittedName>
        <fullName evidence="3">ATP-binding protein</fullName>
    </submittedName>
</protein>
<dbReference type="PANTHER" id="PTHR32039:SF7">
    <property type="entry name" value="COMPETENCE PROTEIN COMM"/>
    <property type="match status" value="1"/>
</dbReference>
<dbReference type="InterPro" id="IPR045006">
    <property type="entry name" value="CHLI-like"/>
</dbReference>
<dbReference type="GO" id="GO:0005524">
    <property type="term" value="F:ATP binding"/>
    <property type="evidence" value="ECO:0007669"/>
    <property type="project" value="UniProtKB-KW"/>
</dbReference>
<dbReference type="EMBL" id="QZJF01000005">
    <property type="protein sequence ID" value="RJR27972.1"/>
    <property type="molecule type" value="Genomic_DNA"/>
</dbReference>
<evidence type="ECO:0000313" key="4">
    <source>
        <dbReference type="Proteomes" id="UP000265540"/>
    </source>
</evidence>
<organism evidence="3 4">
    <name type="scientific">candidate division WWE3 bacterium</name>
    <dbReference type="NCBI Taxonomy" id="2053526"/>
    <lineage>
        <taxon>Bacteria</taxon>
        <taxon>Katanobacteria</taxon>
    </lineage>
</organism>
<keyword evidence="3" id="KW-0547">Nucleotide-binding</keyword>
<dbReference type="PANTHER" id="PTHR32039">
    <property type="entry name" value="MAGNESIUM-CHELATASE SUBUNIT CHLI"/>
    <property type="match status" value="1"/>
</dbReference>
<feature type="domain" description="AAA+ ATPase" evidence="2">
    <location>
        <begin position="214"/>
        <end position="376"/>
    </location>
</feature>
<dbReference type="InterPro" id="IPR014721">
    <property type="entry name" value="Ribsml_uS5_D2-typ_fold_subgr"/>
</dbReference>
<sequence>MLVKLNCVSFKDLQPTSITVEVYVSSRGLPAFDIVGLADKAVDESKHRVRTAFRSTGLDFADKKITVNLAPADIHKEGSYYDLPIAVGIYCARQGICPDETDVFYGELSLDGSLRSTPRTLLVSIFAKETGFRRLFIPSYNLHEAAIYTGTEVYGIRNLSQIFEHLAGKTRLEPAENLQFKAFSKKLNRESNNSFTRVIGQFQAKRALEISAAGGHNVLLTGSPGTGKTMLANALVSILPPLSEEESLEVTKIYSYIGETNPDLPLIYSRPFRSPHHTASFAGMIGGGNPITPGEVTKAHRGVLFLDEMPEFARNILEALRQPLQDGVVNITRSRGSTMLPAKFMLVGACNPCPCGFFGHPTKECTCSISQINGYKRRLSGPILDRIDLFASTVPLNPDELEESLRTKDTSYSGETPIIENITKVRKLQVKRFKGETIFSNSEMNRDHILKYCRLKNSVEEFLKSVTTKMTLSTRSYFKLIKVSRTIADLDECGDIEVEHMAEAAQYRLR</sequence>